<evidence type="ECO:0000313" key="2">
    <source>
        <dbReference type="EnsemblMetazoa" id="Aqu2.1.26058_001"/>
    </source>
</evidence>
<dbReference type="InParanoid" id="A0A1X7UF21"/>
<organism evidence="2">
    <name type="scientific">Amphimedon queenslandica</name>
    <name type="common">Sponge</name>
    <dbReference type="NCBI Taxonomy" id="400682"/>
    <lineage>
        <taxon>Eukaryota</taxon>
        <taxon>Metazoa</taxon>
        <taxon>Porifera</taxon>
        <taxon>Demospongiae</taxon>
        <taxon>Heteroscleromorpha</taxon>
        <taxon>Haplosclerida</taxon>
        <taxon>Niphatidae</taxon>
        <taxon>Amphimedon</taxon>
    </lineage>
</organism>
<feature type="chain" id="PRO_5012259627" description="Reverse transcriptase domain-containing protein" evidence="1">
    <location>
        <begin position="20"/>
        <end position="83"/>
    </location>
</feature>
<reference evidence="2" key="1">
    <citation type="submission" date="2017-05" db="UniProtKB">
        <authorList>
            <consortium name="EnsemblMetazoa"/>
        </authorList>
    </citation>
    <scope>IDENTIFICATION</scope>
</reference>
<dbReference type="AlphaFoldDB" id="A0A1X7UF21"/>
<sequence length="83" mass="9372">MSVNHHALVLFLRIEISVAHVIKGLCSLNVHKFAGPDGFPVILLKSCAVALSEPVHHIFHVCYIQSYLLKEWRTHKVTPVFKS</sequence>
<evidence type="ECO:0008006" key="3">
    <source>
        <dbReference type="Google" id="ProtNLM"/>
    </source>
</evidence>
<accession>A0A1X7UF21</accession>
<keyword evidence="1" id="KW-0732">Signal</keyword>
<name>A0A1X7UF21_AMPQE</name>
<proteinExistence type="predicted"/>
<protein>
    <recommendedName>
        <fullName evidence="3">Reverse transcriptase domain-containing protein</fullName>
    </recommendedName>
</protein>
<feature type="signal peptide" evidence="1">
    <location>
        <begin position="1"/>
        <end position="19"/>
    </location>
</feature>
<dbReference type="EnsemblMetazoa" id="Aqu2.1.26058_001">
    <property type="protein sequence ID" value="Aqu2.1.26058_001"/>
    <property type="gene ID" value="Aqu2.1.26058"/>
</dbReference>
<evidence type="ECO:0000256" key="1">
    <source>
        <dbReference type="SAM" id="SignalP"/>
    </source>
</evidence>